<comment type="caution">
    <text evidence="2">The sequence shown here is derived from an EMBL/GenBank/DDBJ whole genome shotgun (WGS) entry which is preliminary data.</text>
</comment>
<dbReference type="Pfam" id="PF07727">
    <property type="entry name" value="RVT_2"/>
    <property type="match status" value="1"/>
</dbReference>
<name>A0AA38F0M9_TAXCH</name>
<reference evidence="2 3" key="1">
    <citation type="journal article" date="2021" name="Nat. Plants">
        <title>The Taxus genome provides insights into paclitaxel biosynthesis.</title>
        <authorList>
            <person name="Xiong X."/>
            <person name="Gou J."/>
            <person name="Liao Q."/>
            <person name="Li Y."/>
            <person name="Zhou Q."/>
            <person name="Bi G."/>
            <person name="Li C."/>
            <person name="Du R."/>
            <person name="Wang X."/>
            <person name="Sun T."/>
            <person name="Guo L."/>
            <person name="Liang H."/>
            <person name="Lu P."/>
            <person name="Wu Y."/>
            <person name="Zhang Z."/>
            <person name="Ro D.K."/>
            <person name="Shang Y."/>
            <person name="Huang S."/>
            <person name="Yan J."/>
        </authorList>
    </citation>
    <scope>NUCLEOTIDE SEQUENCE [LARGE SCALE GENOMIC DNA]</scope>
    <source>
        <strain evidence="2">Ta-2019</strain>
    </source>
</reference>
<sequence>MDEEHKSLMENQTWDLVKLLEGKRALQNKWVYRVKDEERGKKRYKARLVVKGFAQKQ</sequence>
<accession>A0AA38F0M9</accession>
<evidence type="ECO:0000313" key="3">
    <source>
        <dbReference type="Proteomes" id="UP000824469"/>
    </source>
</evidence>
<gene>
    <name evidence="2" type="ORF">KI387_033101</name>
</gene>
<dbReference type="Proteomes" id="UP000824469">
    <property type="component" value="Unassembled WGS sequence"/>
</dbReference>
<evidence type="ECO:0000259" key="1">
    <source>
        <dbReference type="Pfam" id="PF07727"/>
    </source>
</evidence>
<organism evidence="2 3">
    <name type="scientific">Taxus chinensis</name>
    <name type="common">Chinese yew</name>
    <name type="synonym">Taxus wallichiana var. chinensis</name>
    <dbReference type="NCBI Taxonomy" id="29808"/>
    <lineage>
        <taxon>Eukaryota</taxon>
        <taxon>Viridiplantae</taxon>
        <taxon>Streptophyta</taxon>
        <taxon>Embryophyta</taxon>
        <taxon>Tracheophyta</taxon>
        <taxon>Spermatophyta</taxon>
        <taxon>Pinopsida</taxon>
        <taxon>Pinidae</taxon>
        <taxon>Conifers II</taxon>
        <taxon>Cupressales</taxon>
        <taxon>Taxaceae</taxon>
        <taxon>Taxus</taxon>
    </lineage>
</organism>
<protein>
    <recommendedName>
        <fullName evidence="1">Reverse transcriptase Ty1/copia-type domain-containing protein</fullName>
    </recommendedName>
</protein>
<dbReference type="AlphaFoldDB" id="A0AA38F0M9"/>
<feature type="non-terminal residue" evidence="2">
    <location>
        <position position="57"/>
    </location>
</feature>
<dbReference type="InterPro" id="IPR013103">
    <property type="entry name" value="RVT_2"/>
</dbReference>
<keyword evidence="3" id="KW-1185">Reference proteome</keyword>
<evidence type="ECO:0000313" key="2">
    <source>
        <dbReference type="EMBL" id="KAH9288984.1"/>
    </source>
</evidence>
<proteinExistence type="predicted"/>
<feature type="domain" description="Reverse transcriptase Ty1/copia-type" evidence="1">
    <location>
        <begin position="11"/>
        <end position="56"/>
    </location>
</feature>
<dbReference type="EMBL" id="JAHRHJ020003813">
    <property type="protein sequence ID" value="KAH9288984.1"/>
    <property type="molecule type" value="Genomic_DNA"/>
</dbReference>